<evidence type="ECO:0000313" key="6">
    <source>
        <dbReference type="EMBL" id="HAW74897.1"/>
    </source>
</evidence>
<dbReference type="SUPFAM" id="SSF46689">
    <property type="entry name" value="Homeodomain-like"/>
    <property type="match status" value="1"/>
</dbReference>
<keyword evidence="3" id="KW-0804">Transcription</keyword>
<dbReference type="InterPro" id="IPR009057">
    <property type="entry name" value="Homeodomain-like_sf"/>
</dbReference>
<evidence type="ECO:0000256" key="2">
    <source>
        <dbReference type="ARBA" id="ARBA00023125"/>
    </source>
</evidence>
<protein>
    <submittedName>
        <fullName evidence="6">TetR family transcriptional regulator</fullName>
    </submittedName>
</protein>
<dbReference type="PRINTS" id="PR00455">
    <property type="entry name" value="HTHTETR"/>
</dbReference>
<dbReference type="InterPro" id="IPR036271">
    <property type="entry name" value="Tet_transcr_reg_TetR-rel_C_sf"/>
</dbReference>
<dbReference type="PANTHER" id="PTHR47506">
    <property type="entry name" value="TRANSCRIPTIONAL REGULATORY PROTEIN"/>
    <property type="match status" value="1"/>
</dbReference>
<sequence>MASRTRDKIIDMADNLFYQQGFENTSFADIANKVGISRGNFYHHFKSKDSILDAVIKRRLANTEKMLTDWHESENSAEARIKCFINILLMNRAKIKLYGCPVGSLTTELGKLSHPLLSDANKVFTLFKRWLTTQFKALGYDDVNAEDLAMQVLARSQGAAIVASAFHDESFLYKEVEAFSLWLDDVN</sequence>
<dbReference type="SUPFAM" id="SSF48498">
    <property type="entry name" value="Tetracyclin repressor-like, C-terminal domain"/>
    <property type="match status" value="1"/>
</dbReference>
<evidence type="ECO:0000313" key="7">
    <source>
        <dbReference type="Proteomes" id="UP000263517"/>
    </source>
</evidence>
<keyword evidence="1" id="KW-0805">Transcription regulation</keyword>
<evidence type="ECO:0000256" key="3">
    <source>
        <dbReference type="ARBA" id="ARBA00023163"/>
    </source>
</evidence>
<reference evidence="6 7" key="1">
    <citation type="journal article" date="2018" name="Nat. Biotechnol.">
        <title>A standardized bacterial taxonomy based on genome phylogeny substantially revises the tree of life.</title>
        <authorList>
            <person name="Parks D.H."/>
            <person name="Chuvochina M."/>
            <person name="Waite D.W."/>
            <person name="Rinke C."/>
            <person name="Skarshewski A."/>
            <person name="Chaumeil P.A."/>
            <person name="Hugenholtz P."/>
        </authorList>
    </citation>
    <scope>NUCLEOTIDE SEQUENCE [LARGE SCALE GENOMIC DNA]</scope>
    <source>
        <strain evidence="6">UBA11978</strain>
    </source>
</reference>
<evidence type="ECO:0000256" key="1">
    <source>
        <dbReference type="ARBA" id="ARBA00023015"/>
    </source>
</evidence>
<name>A0A350P0T0_9ALTE</name>
<dbReference type="InterPro" id="IPR001647">
    <property type="entry name" value="HTH_TetR"/>
</dbReference>
<evidence type="ECO:0000256" key="4">
    <source>
        <dbReference type="PROSITE-ProRule" id="PRU00335"/>
    </source>
</evidence>
<dbReference type="PROSITE" id="PS50977">
    <property type="entry name" value="HTH_TETR_2"/>
    <property type="match status" value="1"/>
</dbReference>
<keyword evidence="2 4" id="KW-0238">DNA-binding</keyword>
<dbReference type="PANTHER" id="PTHR47506:SF1">
    <property type="entry name" value="HTH-TYPE TRANSCRIPTIONAL REGULATOR YJDC"/>
    <property type="match status" value="1"/>
</dbReference>
<dbReference type="EMBL" id="DNAN01000139">
    <property type="protein sequence ID" value="HAW74897.1"/>
    <property type="molecule type" value="Genomic_DNA"/>
</dbReference>
<feature type="domain" description="HTH tetR-type" evidence="5">
    <location>
        <begin position="3"/>
        <end position="63"/>
    </location>
</feature>
<gene>
    <name evidence="6" type="ORF">DCW74_04075</name>
</gene>
<evidence type="ECO:0000259" key="5">
    <source>
        <dbReference type="PROSITE" id="PS50977"/>
    </source>
</evidence>
<proteinExistence type="predicted"/>
<dbReference type="AlphaFoldDB" id="A0A350P0T0"/>
<comment type="caution">
    <text evidence="6">The sequence shown here is derived from an EMBL/GenBank/DDBJ whole genome shotgun (WGS) entry which is preliminary data.</text>
</comment>
<dbReference type="Gene3D" id="1.10.357.10">
    <property type="entry name" value="Tetracycline Repressor, domain 2"/>
    <property type="match status" value="1"/>
</dbReference>
<dbReference type="Proteomes" id="UP000263517">
    <property type="component" value="Unassembled WGS sequence"/>
</dbReference>
<accession>A0A350P0T0</accession>
<dbReference type="InterPro" id="IPR054156">
    <property type="entry name" value="YxaF_TetR_C"/>
</dbReference>
<feature type="DNA-binding region" description="H-T-H motif" evidence="4">
    <location>
        <begin position="26"/>
        <end position="45"/>
    </location>
</feature>
<organism evidence="6 7">
    <name type="scientific">Alteromonas australica</name>
    <dbReference type="NCBI Taxonomy" id="589873"/>
    <lineage>
        <taxon>Bacteria</taxon>
        <taxon>Pseudomonadati</taxon>
        <taxon>Pseudomonadota</taxon>
        <taxon>Gammaproteobacteria</taxon>
        <taxon>Alteromonadales</taxon>
        <taxon>Alteromonadaceae</taxon>
        <taxon>Alteromonas/Salinimonas group</taxon>
        <taxon>Alteromonas</taxon>
    </lineage>
</organism>
<dbReference type="Pfam" id="PF00440">
    <property type="entry name" value="TetR_N"/>
    <property type="match status" value="1"/>
</dbReference>
<dbReference type="Pfam" id="PF21993">
    <property type="entry name" value="TetR_C_13_2"/>
    <property type="match status" value="1"/>
</dbReference>
<dbReference type="RefSeq" id="WP_272977168.1">
    <property type="nucleotide sequence ID" value="NZ_CALBIY010000007.1"/>
</dbReference>
<dbReference type="GO" id="GO:0003677">
    <property type="term" value="F:DNA binding"/>
    <property type="evidence" value="ECO:0007669"/>
    <property type="project" value="UniProtKB-UniRule"/>
</dbReference>